<sequence>MGIRKRKRGEEGEKSVAPPRETPRDRDPERPRETETQRDPARPRPRETPRDRDPERPGETETQRDPARPRPRETKTPGQRLVGPPGTVFSTKDSSSPPQHRSAHVASTGCLARSQVS</sequence>
<protein>
    <submittedName>
        <fullName evidence="2">Uncharacterized protein</fullName>
    </submittedName>
</protein>
<evidence type="ECO:0000313" key="3">
    <source>
        <dbReference type="Proteomes" id="UP001153269"/>
    </source>
</evidence>
<feature type="region of interest" description="Disordered" evidence="1">
    <location>
        <begin position="1"/>
        <end position="117"/>
    </location>
</feature>
<feature type="compositionally biased region" description="Polar residues" evidence="1">
    <location>
        <begin position="88"/>
        <end position="99"/>
    </location>
</feature>
<reference evidence="2" key="1">
    <citation type="submission" date="2020-03" db="EMBL/GenBank/DDBJ databases">
        <authorList>
            <person name="Weist P."/>
        </authorList>
    </citation>
    <scope>NUCLEOTIDE SEQUENCE</scope>
</reference>
<dbReference type="Proteomes" id="UP001153269">
    <property type="component" value="Unassembled WGS sequence"/>
</dbReference>
<dbReference type="AlphaFoldDB" id="A0A9N7YWW0"/>
<proteinExistence type="predicted"/>
<gene>
    <name evidence="2" type="ORF">PLEPLA_LOCUS30615</name>
</gene>
<organism evidence="2 3">
    <name type="scientific">Pleuronectes platessa</name>
    <name type="common">European plaice</name>
    <dbReference type="NCBI Taxonomy" id="8262"/>
    <lineage>
        <taxon>Eukaryota</taxon>
        <taxon>Metazoa</taxon>
        <taxon>Chordata</taxon>
        <taxon>Craniata</taxon>
        <taxon>Vertebrata</taxon>
        <taxon>Euteleostomi</taxon>
        <taxon>Actinopterygii</taxon>
        <taxon>Neopterygii</taxon>
        <taxon>Teleostei</taxon>
        <taxon>Neoteleostei</taxon>
        <taxon>Acanthomorphata</taxon>
        <taxon>Carangaria</taxon>
        <taxon>Pleuronectiformes</taxon>
        <taxon>Pleuronectoidei</taxon>
        <taxon>Pleuronectidae</taxon>
        <taxon>Pleuronectes</taxon>
    </lineage>
</organism>
<keyword evidence="3" id="KW-1185">Reference proteome</keyword>
<evidence type="ECO:0000313" key="2">
    <source>
        <dbReference type="EMBL" id="CAB1442896.1"/>
    </source>
</evidence>
<evidence type="ECO:0000256" key="1">
    <source>
        <dbReference type="SAM" id="MobiDB-lite"/>
    </source>
</evidence>
<feature type="compositionally biased region" description="Basic and acidic residues" evidence="1">
    <location>
        <begin position="21"/>
        <end position="75"/>
    </location>
</feature>
<accession>A0A9N7YWW0</accession>
<comment type="caution">
    <text evidence="2">The sequence shown here is derived from an EMBL/GenBank/DDBJ whole genome shotgun (WGS) entry which is preliminary data.</text>
</comment>
<name>A0A9N7YWW0_PLEPL</name>
<dbReference type="EMBL" id="CADEAL010002957">
    <property type="protein sequence ID" value="CAB1442896.1"/>
    <property type="molecule type" value="Genomic_DNA"/>
</dbReference>